<feature type="transmembrane region" description="Helical" evidence="6">
    <location>
        <begin position="170"/>
        <end position="193"/>
    </location>
</feature>
<feature type="transmembrane region" description="Helical" evidence="6">
    <location>
        <begin position="138"/>
        <end position="158"/>
    </location>
</feature>
<dbReference type="EMBL" id="QNRR01000001">
    <property type="protein sequence ID" value="RBP47798.1"/>
    <property type="molecule type" value="Genomic_DNA"/>
</dbReference>
<feature type="transmembrane region" description="Helical" evidence="6">
    <location>
        <begin position="227"/>
        <end position="245"/>
    </location>
</feature>
<dbReference type="GO" id="GO:0005886">
    <property type="term" value="C:plasma membrane"/>
    <property type="evidence" value="ECO:0007669"/>
    <property type="project" value="UniProtKB-SubCell"/>
</dbReference>
<protein>
    <submittedName>
        <fullName evidence="8">ABC-2 type transport system permease protein</fullName>
    </submittedName>
</protein>
<dbReference type="AlphaFoldDB" id="A0A366HWW0"/>
<name>A0A366HWW0_9BACT</name>
<dbReference type="Pfam" id="PF12698">
    <property type="entry name" value="ABC2_membrane_3"/>
    <property type="match status" value="1"/>
</dbReference>
<feature type="transmembrane region" description="Helical" evidence="6">
    <location>
        <begin position="105"/>
        <end position="126"/>
    </location>
</feature>
<evidence type="ECO:0000256" key="3">
    <source>
        <dbReference type="ARBA" id="ARBA00022692"/>
    </source>
</evidence>
<comment type="caution">
    <text evidence="8">The sequence shown here is derived from an EMBL/GenBank/DDBJ whole genome shotgun (WGS) entry which is preliminary data.</text>
</comment>
<gene>
    <name evidence="8" type="ORF">DES53_101598</name>
</gene>
<evidence type="ECO:0000313" key="8">
    <source>
        <dbReference type="EMBL" id="RBP47798.1"/>
    </source>
</evidence>
<dbReference type="OrthoDB" id="9794512at2"/>
<feature type="transmembrane region" description="Helical" evidence="6">
    <location>
        <begin position="60"/>
        <end position="79"/>
    </location>
</feature>
<dbReference type="PANTHER" id="PTHR30294">
    <property type="entry name" value="MEMBRANE COMPONENT OF ABC TRANSPORTER YHHJ-RELATED"/>
    <property type="match status" value="1"/>
</dbReference>
<evidence type="ECO:0000313" key="9">
    <source>
        <dbReference type="Proteomes" id="UP000253426"/>
    </source>
</evidence>
<evidence type="ECO:0000256" key="5">
    <source>
        <dbReference type="ARBA" id="ARBA00023136"/>
    </source>
</evidence>
<keyword evidence="9" id="KW-1185">Reference proteome</keyword>
<dbReference type="PANTHER" id="PTHR30294:SF29">
    <property type="entry name" value="MULTIDRUG ABC TRANSPORTER PERMEASE YBHS-RELATED"/>
    <property type="match status" value="1"/>
</dbReference>
<organism evidence="8 9">
    <name type="scientific">Roseimicrobium gellanilyticum</name>
    <dbReference type="NCBI Taxonomy" id="748857"/>
    <lineage>
        <taxon>Bacteria</taxon>
        <taxon>Pseudomonadati</taxon>
        <taxon>Verrucomicrobiota</taxon>
        <taxon>Verrucomicrobiia</taxon>
        <taxon>Verrucomicrobiales</taxon>
        <taxon>Verrucomicrobiaceae</taxon>
        <taxon>Roseimicrobium</taxon>
    </lineage>
</organism>
<comment type="subcellular location">
    <subcellularLocation>
        <location evidence="1">Cell membrane</location>
        <topology evidence="1">Multi-pass membrane protein</topology>
    </subcellularLocation>
</comment>
<evidence type="ECO:0000256" key="4">
    <source>
        <dbReference type="ARBA" id="ARBA00022989"/>
    </source>
</evidence>
<evidence type="ECO:0000256" key="2">
    <source>
        <dbReference type="ARBA" id="ARBA00022475"/>
    </source>
</evidence>
<dbReference type="Proteomes" id="UP000253426">
    <property type="component" value="Unassembled WGS sequence"/>
</dbReference>
<evidence type="ECO:0000256" key="6">
    <source>
        <dbReference type="SAM" id="Phobius"/>
    </source>
</evidence>
<feature type="transmembrane region" description="Helical" evidence="6">
    <location>
        <begin position="20"/>
        <end position="40"/>
    </location>
</feature>
<reference evidence="8 9" key="1">
    <citation type="submission" date="2018-06" db="EMBL/GenBank/DDBJ databases">
        <title>Genomic Encyclopedia of Type Strains, Phase IV (KMG-IV): sequencing the most valuable type-strain genomes for metagenomic binning, comparative biology and taxonomic classification.</title>
        <authorList>
            <person name="Goeker M."/>
        </authorList>
    </citation>
    <scope>NUCLEOTIDE SEQUENCE [LARGE SCALE GENOMIC DNA]</scope>
    <source>
        <strain evidence="8 9">DSM 25532</strain>
    </source>
</reference>
<dbReference type="InterPro" id="IPR051449">
    <property type="entry name" value="ABC-2_transporter_component"/>
</dbReference>
<evidence type="ECO:0000256" key="1">
    <source>
        <dbReference type="ARBA" id="ARBA00004651"/>
    </source>
</evidence>
<evidence type="ECO:0000259" key="7">
    <source>
        <dbReference type="Pfam" id="PF12698"/>
    </source>
</evidence>
<proteinExistence type="predicted"/>
<sequence length="252" mass="28813">MRLLLTLFTKELRSFFFSPIAYVVLALVMIINGLSFRAAITVLEAKPQTTSIVTWTFSSQWFWLSYFFVFPLLTMRLFAEERKLGTWETLCTAPVRTWQIVFAKYLASVVFYCLLWVPSLANFAIFQTMTNGAAEIPHGALLGTYILLFAMGLFNLSMGCLASALTANQIVAAVVSFTASLMHFLIGLFIIYFQRAETKAFVDFVYYIASVQHIDTFTNGLLDTRPLVYYSSLSLLFLIITHQVLEFRRWRV</sequence>
<accession>A0A366HWW0</accession>
<dbReference type="RefSeq" id="WP_113956706.1">
    <property type="nucleotide sequence ID" value="NZ_QNRR01000001.1"/>
</dbReference>
<feature type="domain" description="ABC-2 type transporter transmembrane" evidence="7">
    <location>
        <begin position="52"/>
        <end position="240"/>
    </location>
</feature>
<keyword evidence="4 6" id="KW-1133">Transmembrane helix</keyword>
<keyword evidence="2" id="KW-1003">Cell membrane</keyword>
<keyword evidence="3 6" id="KW-0812">Transmembrane</keyword>
<keyword evidence="5 6" id="KW-0472">Membrane</keyword>
<dbReference type="InterPro" id="IPR013525">
    <property type="entry name" value="ABC2_TM"/>
</dbReference>
<dbReference type="GO" id="GO:0140359">
    <property type="term" value="F:ABC-type transporter activity"/>
    <property type="evidence" value="ECO:0007669"/>
    <property type="project" value="InterPro"/>
</dbReference>